<keyword evidence="1" id="KW-0812">Transmembrane</keyword>
<evidence type="ECO:0000313" key="3">
    <source>
        <dbReference type="Proteomes" id="UP001060414"/>
    </source>
</evidence>
<proteinExistence type="predicted"/>
<name>A0ABY5ZMN9_9BACT</name>
<sequence length="104" mass="11741">MVEVSWFRFFLILAILVLLRLKSDKLEIRLADILVAVVPVVLALLVTGQLQTLEIGEGASTMSWCKNCRQNCRSILRKPAQGYFGRPQPYLPNSLRKDLLPDDG</sequence>
<feature type="transmembrane region" description="Helical" evidence="1">
    <location>
        <begin position="33"/>
        <end position="50"/>
    </location>
</feature>
<accession>A0ABY5ZMN9</accession>
<keyword evidence="1" id="KW-1133">Transmembrane helix</keyword>
<protein>
    <submittedName>
        <fullName evidence="2">Uncharacterized protein</fullName>
    </submittedName>
</protein>
<keyword evidence="1" id="KW-0472">Membrane</keyword>
<dbReference type="EMBL" id="CP092109">
    <property type="protein sequence ID" value="UWZ79145.1"/>
    <property type="molecule type" value="Genomic_DNA"/>
</dbReference>
<organism evidence="2 3">
    <name type="scientific">Geoalkalibacter halelectricus</name>
    <dbReference type="NCBI Taxonomy" id="2847045"/>
    <lineage>
        <taxon>Bacteria</taxon>
        <taxon>Pseudomonadati</taxon>
        <taxon>Thermodesulfobacteriota</taxon>
        <taxon>Desulfuromonadia</taxon>
        <taxon>Desulfuromonadales</taxon>
        <taxon>Geoalkalibacteraceae</taxon>
        <taxon>Geoalkalibacter</taxon>
    </lineage>
</organism>
<dbReference type="RefSeq" id="WP_260747502.1">
    <property type="nucleotide sequence ID" value="NZ_CP092109.1"/>
</dbReference>
<gene>
    <name evidence="2" type="ORF">L9S41_15885</name>
</gene>
<evidence type="ECO:0000256" key="1">
    <source>
        <dbReference type="SAM" id="Phobius"/>
    </source>
</evidence>
<evidence type="ECO:0000313" key="2">
    <source>
        <dbReference type="EMBL" id="UWZ79145.1"/>
    </source>
</evidence>
<reference evidence="2" key="1">
    <citation type="journal article" date="2022" name="Environ. Microbiol.">
        <title>Geoalkalibacter halelectricus SAP #1 sp. nov. possessing extracellular electron transfer and mineral#reducing capabilities from a haloalkaline environment.</title>
        <authorList>
            <person name="Yadav S."/>
            <person name="Singh R."/>
            <person name="Sundharam S.S."/>
            <person name="Chaudhary S."/>
            <person name="Krishnamurthi S."/>
            <person name="Patil S.A."/>
        </authorList>
    </citation>
    <scope>NUCLEOTIDE SEQUENCE</scope>
    <source>
        <strain evidence="2">SAP-1</strain>
    </source>
</reference>
<keyword evidence="3" id="KW-1185">Reference proteome</keyword>
<feature type="transmembrane region" description="Helical" evidence="1">
    <location>
        <begin position="6"/>
        <end position="21"/>
    </location>
</feature>
<dbReference type="Proteomes" id="UP001060414">
    <property type="component" value="Chromosome"/>
</dbReference>